<keyword evidence="6" id="KW-1185">Reference proteome</keyword>
<evidence type="ECO:0000313" key="6">
    <source>
        <dbReference type="Proteomes" id="UP000664293"/>
    </source>
</evidence>
<dbReference type="InterPro" id="IPR000683">
    <property type="entry name" value="Gfo/Idh/MocA-like_OxRdtase_N"/>
</dbReference>
<dbReference type="Pfam" id="PF01408">
    <property type="entry name" value="GFO_IDH_MocA"/>
    <property type="match status" value="1"/>
</dbReference>
<keyword evidence="2" id="KW-0560">Oxidoreductase</keyword>
<evidence type="ECO:0000259" key="4">
    <source>
        <dbReference type="Pfam" id="PF02894"/>
    </source>
</evidence>
<organism evidence="5 6">
    <name type="scientific">Microbulbifer salipaludis</name>
    <dbReference type="NCBI Taxonomy" id="187980"/>
    <lineage>
        <taxon>Bacteria</taxon>
        <taxon>Pseudomonadati</taxon>
        <taxon>Pseudomonadota</taxon>
        <taxon>Gammaproteobacteria</taxon>
        <taxon>Cellvibrionales</taxon>
        <taxon>Microbulbiferaceae</taxon>
        <taxon>Microbulbifer</taxon>
    </lineage>
</organism>
<dbReference type="SUPFAM" id="SSF51735">
    <property type="entry name" value="NAD(P)-binding Rossmann-fold domains"/>
    <property type="match status" value="1"/>
</dbReference>
<dbReference type="Gene3D" id="3.30.360.10">
    <property type="entry name" value="Dihydrodipicolinate Reductase, domain 2"/>
    <property type="match status" value="1"/>
</dbReference>
<feature type="domain" description="Gfo/Idh/MocA-like oxidoreductase N-terminal" evidence="3">
    <location>
        <begin position="7"/>
        <end position="124"/>
    </location>
</feature>
<reference evidence="5 6" key="1">
    <citation type="submission" date="2020-12" db="EMBL/GenBank/DDBJ databases">
        <title>Oil enriched cultivation method for isolating marine PHA-producing bacteria.</title>
        <authorList>
            <person name="Zheng W."/>
            <person name="Yu S."/>
            <person name="Huang Y."/>
        </authorList>
    </citation>
    <scope>NUCLEOTIDE SEQUENCE [LARGE SCALE GENOMIC DNA]</scope>
    <source>
        <strain evidence="5 6">SN0-2</strain>
    </source>
</reference>
<sequence length="349" mass="39196">MTTTAEIKTALIGYGFSATTFHLPFILNLPPFRFTAVSTSKGEQVQQQHPEVEVYAEPEALLSQSDADLVIITAPNKAHFALAKLALQQGKHVVLEKPFVTRVEQGDELIALAQKQQRVLSVYHNRRWDGDFLTVQKLIADGRLGRVRYFESHFDRFRPEVRKRWRESAVEGGGILFDLGPHMLDQALQLFGPPMAITAQVKTLRPQAEVDDFFHLTLHYPEHLAVLRSSPFCASPNLRFEVQGETGNFIKRGLDPQEDHLRSGQLPVTETWAQEPPEQYGQLYSADGVTTIPTETGGYQHYYHMLARAILDGGEVPVSAEQALWNIRLIHLAQQSAASGQTIQVDHNN</sequence>
<dbReference type="Proteomes" id="UP000664293">
    <property type="component" value="Unassembled WGS sequence"/>
</dbReference>
<evidence type="ECO:0000313" key="5">
    <source>
        <dbReference type="EMBL" id="MBN8431005.1"/>
    </source>
</evidence>
<feature type="domain" description="Gfo/Idh/MocA-like oxidoreductase C-terminal" evidence="4">
    <location>
        <begin position="137"/>
        <end position="345"/>
    </location>
</feature>
<evidence type="ECO:0000259" key="3">
    <source>
        <dbReference type="Pfam" id="PF01408"/>
    </source>
</evidence>
<dbReference type="PANTHER" id="PTHR43708:SF5">
    <property type="entry name" value="CONSERVED EXPRESSED OXIDOREDUCTASE (EUROFUNG)-RELATED"/>
    <property type="match status" value="1"/>
</dbReference>
<dbReference type="EMBL" id="JAEKJR010000002">
    <property type="protein sequence ID" value="MBN8431005.1"/>
    <property type="molecule type" value="Genomic_DNA"/>
</dbReference>
<accession>A0ABS3E6R6</accession>
<dbReference type="InterPro" id="IPR051317">
    <property type="entry name" value="Gfo/Idh/MocA_oxidoreduct"/>
</dbReference>
<proteinExistence type="inferred from homology"/>
<evidence type="ECO:0000256" key="2">
    <source>
        <dbReference type="ARBA" id="ARBA00023002"/>
    </source>
</evidence>
<dbReference type="RefSeq" id="WP_207001384.1">
    <property type="nucleotide sequence ID" value="NZ_JAEKJR010000002.1"/>
</dbReference>
<dbReference type="Gene3D" id="3.40.50.720">
    <property type="entry name" value="NAD(P)-binding Rossmann-like Domain"/>
    <property type="match status" value="1"/>
</dbReference>
<dbReference type="InterPro" id="IPR004104">
    <property type="entry name" value="Gfo/Idh/MocA-like_OxRdtase_C"/>
</dbReference>
<evidence type="ECO:0000256" key="1">
    <source>
        <dbReference type="ARBA" id="ARBA00010928"/>
    </source>
</evidence>
<name>A0ABS3E6R6_9GAMM</name>
<dbReference type="InterPro" id="IPR036291">
    <property type="entry name" value="NAD(P)-bd_dom_sf"/>
</dbReference>
<comment type="similarity">
    <text evidence="1">Belongs to the Gfo/Idh/MocA family.</text>
</comment>
<gene>
    <name evidence="5" type="ORF">JF535_09110</name>
</gene>
<comment type="caution">
    <text evidence="5">The sequence shown here is derived from an EMBL/GenBank/DDBJ whole genome shotgun (WGS) entry which is preliminary data.</text>
</comment>
<protein>
    <submittedName>
        <fullName evidence="5">Oxidoreductase</fullName>
    </submittedName>
</protein>
<dbReference type="NCBIfam" id="NF008607">
    <property type="entry name" value="PRK11579.1"/>
    <property type="match status" value="1"/>
</dbReference>
<dbReference type="PANTHER" id="PTHR43708">
    <property type="entry name" value="CONSERVED EXPRESSED OXIDOREDUCTASE (EUROFUNG)"/>
    <property type="match status" value="1"/>
</dbReference>
<dbReference type="Pfam" id="PF02894">
    <property type="entry name" value="GFO_IDH_MocA_C"/>
    <property type="match status" value="1"/>
</dbReference>